<sequence>MDEVNVVPAHMFCKVNSITKSHCKFGLTATETYGATSHQERTRVLYAFKHRSEVMFLGLLFLKERHYSTRRRQFLIDEGYSFKVLNAGDDAIGLEQLKDADDFALKKACQSVGSMTAVISSSTPMATNAQGLTQDQNFSDHFEGPFVGGGQNASRAHNKLKLGSRKALTDVTNSGKLSLDQATKKNDSKNWSSTGGGSCTVAKPFVSVGRKALTDVTNSGEPSRHLATKKDSKRLSFTGGSSNVSKHLSSIGIKTNPSKYQEKSGIGGRKELSDIVISGKPCLRQALKKTCAKNLNAIAEEQCLHDHQQCINSHRRAMDIDFLSMMTPGLDNVEIASPGGLSLLKQSKADSPPRYLELKEIPGLLDECLSPLQCWSWAPKSPKTSICWTAHPSPNLMLKGTPELCSDITKKVYRDQQI</sequence>
<dbReference type="GO" id="GO:0007346">
    <property type="term" value="P:regulation of mitotic cell cycle"/>
    <property type="evidence" value="ECO:0007669"/>
    <property type="project" value="InterPro"/>
</dbReference>
<name>A0A9Q0GVY8_9MAGN</name>
<dbReference type="PANTHER" id="PTHR35125:SF2">
    <property type="entry name" value="PROTEIN PATRONUS 2-LIKE"/>
    <property type="match status" value="1"/>
</dbReference>
<keyword evidence="3" id="KW-1185">Reference proteome</keyword>
<accession>A0A9Q0GVY8</accession>
<dbReference type="EMBL" id="JAMYWD010000012">
    <property type="protein sequence ID" value="KAJ4953618.1"/>
    <property type="molecule type" value="Genomic_DNA"/>
</dbReference>
<evidence type="ECO:0000313" key="3">
    <source>
        <dbReference type="Proteomes" id="UP001141806"/>
    </source>
</evidence>
<evidence type="ECO:0000256" key="1">
    <source>
        <dbReference type="SAM" id="MobiDB-lite"/>
    </source>
</evidence>
<dbReference type="OrthoDB" id="1902316at2759"/>
<organism evidence="2 3">
    <name type="scientific">Protea cynaroides</name>
    <dbReference type="NCBI Taxonomy" id="273540"/>
    <lineage>
        <taxon>Eukaryota</taxon>
        <taxon>Viridiplantae</taxon>
        <taxon>Streptophyta</taxon>
        <taxon>Embryophyta</taxon>
        <taxon>Tracheophyta</taxon>
        <taxon>Spermatophyta</taxon>
        <taxon>Magnoliopsida</taxon>
        <taxon>Proteales</taxon>
        <taxon>Proteaceae</taxon>
        <taxon>Protea</taxon>
    </lineage>
</organism>
<evidence type="ECO:0008006" key="4">
    <source>
        <dbReference type="Google" id="ProtNLM"/>
    </source>
</evidence>
<dbReference type="InterPro" id="IPR039326">
    <property type="entry name" value="Patronus"/>
</dbReference>
<evidence type="ECO:0000313" key="2">
    <source>
        <dbReference type="EMBL" id="KAJ4953618.1"/>
    </source>
</evidence>
<dbReference type="AlphaFoldDB" id="A0A9Q0GVY8"/>
<gene>
    <name evidence="2" type="ORF">NE237_030450</name>
</gene>
<feature type="compositionally biased region" description="Basic and acidic residues" evidence="1">
    <location>
        <begin position="222"/>
        <end position="234"/>
    </location>
</feature>
<dbReference type="Proteomes" id="UP001141806">
    <property type="component" value="Unassembled WGS sequence"/>
</dbReference>
<comment type="caution">
    <text evidence="2">The sequence shown here is derived from an EMBL/GenBank/DDBJ whole genome shotgun (WGS) entry which is preliminary data.</text>
</comment>
<dbReference type="PANTHER" id="PTHR35125">
    <property type="entry name" value="NEURON NAVIGATOR 1-LIKE-RELATED"/>
    <property type="match status" value="1"/>
</dbReference>
<feature type="compositionally biased region" description="Polar residues" evidence="1">
    <location>
        <begin position="238"/>
        <end position="248"/>
    </location>
</feature>
<feature type="region of interest" description="Disordered" evidence="1">
    <location>
        <begin position="215"/>
        <end position="248"/>
    </location>
</feature>
<proteinExistence type="predicted"/>
<reference evidence="2" key="1">
    <citation type="journal article" date="2023" name="Plant J.">
        <title>The genome of the king protea, Protea cynaroides.</title>
        <authorList>
            <person name="Chang J."/>
            <person name="Duong T.A."/>
            <person name="Schoeman C."/>
            <person name="Ma X."/>
            <person name="Roodt D."/>
            <person name="Barker N."/>
            <person name="Li Z."/>
            <person name="Van de Peer Y."/>
            <person name="Mizrachi E."/>
        </authorList>
    </citation>
    <scope>NUCLEOTIDE SEQUENCE</scope>
    <source>
        <tissue evidence="2">Young leaves</tissue>
    </source>
</reference>
<protein>
    <recommendedName>
        <fullName evidence="4">DNA helicase</fullName>
    </recommendedName>
</protein>